<dbReference type="RefSeq" id="WP_066448834.1">
    <property type="nucleotide sequence ID" value="NZ_JANKBF010000024.1"/>
</dbReference>
<keyword evidence="1" id="KW-0597">Phosphoprotein</keyword>
<dbReference type="SMART" id="SM00448">
    <property type="entry name" value="REC"/>
    <property type="match status" value="1"/>
</dbReference>
<dbReference type="PANTHER" id="PTHR37299">
    <property type="entry name" value="TRANSCRIPTIONAL REGULATOR-RELATED"/>
    <property type="match status" value="1"/>
</dbReference>
<dbReference type="PANTHER" id="PTHR37299:SF1">
    <property type="entry name" value="STAGE 0 SPORULATION PROTEIN A HOMOLOG"/>
    <property type="match status" value="1"/>
</dbReference>
<evidence type="ECO:0000259" key="2">
    <source>
        <dbReference type="PROSITE" id="PS50110"/>
    </source>
</evidence>
<evidence type="ECO:0000313" key="5">
    <source>
        <dbReference type="Proteomes" id="UP000295515"/>
    </source>
</evidence>
<proteinExistence type="predicted"/>
<dbReference type="Gene3D" id="2.40.50.1020">
    <property type="entry name" value="LytTr DNA-binding domain"/>
    <property type="match status" value="1"/>
</dbReference>
<comment type="caution">
    <text evidence="4">The sequence shown here is derived from an EMBL/GenBank/DDBJ whole genome shotgun (WGS) entry which is preliminary data.</text>
</comment>
<reference evidence="4 5" key="1">
    <citation type="submission" date="2019-03" db="EMBL/GenBank/DDBJ databases">
        <title>Genomic Encyclopedia of Type Strains, Phase IV (KMG-IV): sequencing the most valuable type-strain genomes for metagenomic binning, comparative biology and taxonomic classification.</title>
        <authorList>
            <person name="Goeker M."/>
        </authorList>
    </citation>
    <scope>NUCLEOTIDE SEQUENCE [LARGE SCALE GENOMIC DNA]</scope>
    <source>
        <strain evidence="4 5">DSM 29487</strain>
    </source>
</reference>
<dbReference type="Proteomes" id="UP000295515">
    <property type="component" value="Unassembled WGS sequence"/>
</dbReference>
<dbReference type="InterPro" id="IPR011006">
    <property type="entry name" value="CheY-like_superfamily"/>
</dbReference>
<dbReference type="Pfam" id="PF00072">
    <property type="entry name" value="Response_reg"/>
    <property type="match status" value="1"/>
</dbReference>
<dbReference type="AlphaFoldDB" id="A0A4R3YI29"/>
<feature type="domain" description="Response regulatory" evidence="2">
    <location>
        <begin position="2"/>
        <end position="118"/>
    </location>
</feature>
<dbReference type="SUPFAM" id="SSF52172">
    <property type="entry name" value="CheY-like"/>
    <property type="match status" value="1"/>
</dbReference>
<dbReference type="Gene3D" id="3.40.50.2300">
    <property type="match status" value="1"/>
</dbReference>
<evidence type="ECO:0000259" key="3">
    <source>
        <dbReference type="PROSITE" id="PS50930"/>
    </source>
</evidence>
<feature type="domain" description="HTH LytTR-type" evidence="3">
    <location>
        <begin position="128"/>
        <end position="227"/>
    </location>
</feature>
<dbReference type="InterPro" id="IPR007492">
    <property type="entry name" value="LytTR_DNA-bd_dom"/>
</dbReference>
<dbReference type="GO" id="GO:0000156">
    <property type="term" value="F:phosphorelay response regulator activity"/>
    <property type="evidence" value="ECO:0007669"/>
    <property type="project" value="InterPro"/>
</dbReference>
<organism evidence="4 5">
    <name type="scientific">Longibaculum muris</name>
    <dbReference type="NCBI Taxonomy" id="1796628"/>
    <lineage>
        <taxon>Bacteria</taxon>
        <taxon>Bacillati</taxon>
        <taxon>Bacillota</taxon>
        <taxon>Erysipelotrichia</taxon>
        <taxon>Erysipelotrichales</taxon>
        <taxon>Coprobacillaceae</taxon>
        <taxon>Longibaculum</taxon>
    </lineage>
</organism>
<dbReference type="GeneID" id="98916590"/>
<protein>
    <submittedName>
        <fullName evidence="4">LytTR family two component transcriptional regulator</fullName>
    </submittedName>
</protein>
<dbReference type="SMART" id="SM00850">
    <property type="entry name" value="LytTR"/>
    <property type="match status" value="1"/>
</dbReference>
<keyword evidence="5" id="KW-1185">Reference proteome</keyword>
<gene>
    <name evidence="4" type="ORF">EDD60_1298</name>
</gene>
<dbReference type="InterPro" id="IPR046947">
    <property type="entry name" value="LytR-like"/>
</dbReference>
<name>A0A4R3YI29_9FIRM</name>
<accession>A0A4R3YI29</accession>
<dbReference type="EMBL" id="SMCQ01000029">
    <property type="protein sequence ID" value="TCV91741.1"/>
    <property type="molecule type" value="Genomic_DNA"/>
</dbReference>
<evidence type="ECO:0000313" key="4">
    <source>
        <dbReference type="EMBL" id="TCV91741.1"/>
    </source>
</evidence>
<evidence type="ECO:0000256" key="1">
    <source>
        <dbReference type="PROSITE-ProRule" id="PRU00169"/>
    </source>
</evidence>
<feature type="modified residue" description="4-aspartylphosphate" evidence="1">
    <location>
        <position position="55"/>
    </location>
</feature>
<sequence length="232" mass="27588">MNVAIVDDDIIFSRTLKKLIESFLNKIFNDLKIELINDNFYNRIKDKPYDLIFLDIDLKKSNGINIGKNTLLWENQPIIIFVSARNELVFSSLSVRPFYFVRKSNLKNDLTTMFVLLKKYFNEQMSFFTFEFHGRITNIYFKDICIIESKGHNIIIKTKKGEYICRASMKNILETLGEKNIVQIQKAYAVNIDYIKEINKGIVYLKNNEQYNIGRKFKKTVVQKYKERFLKW</sequence>
<dbReference type="PROSITE" id="PS50930">
    <property type="entry name" value="HTH_LYTTR"/>
    <property type="match status" value="1"/>
</dbReference>
<dbReference type="Pfam" id="PF04397">
    <property type="entry name" value="LytTR"/>
    <property type="match status" value="1"/>
</dbReference>
<dbReference type="PROSITE" id="PS50110">
    <property type="entry name" value="RESPONSE_REGULATORY"/>
    <property type="match status" value="1"/>
</dbReference>
<dbReference type="InterPro" id="IPR001789">
    <property type="entry name" value="Sig_transdc_resp-reg_receiver"/>
</dbReference>
<dbReference type="GO" id="GO:0003677">
    <property type="term" value="F:DNA binding"/>
    <property type="evidence" value="ECO:0007669"/>
    <property type="project" value="InterPro"/>
</dbReference>